<proteinExistence type="predicted"/>
<comment type="caution">
    <text evidence="2">The sequence shown here is derived from an EMBL/GenBank/DDBJ whole genome shotgun (WGS) entry which is preliminary data.</text>
</comment>
<organism evidence="2 3">
    <name type="scientific">Mycena rosella</name>
    <name type="common">Pink bonnet</name>
    <name type="synonym">Agaricus rosellus</name>
    <dbReference type="NCBI Taxonomy" id="1033263"/>
    <lineage>
        <taxon>Eukaryota</taxon>
        <taxon>Fungi</taxon>
        <taxon>Dikarya</taxon>
        <taxon>Basidiomycota</taxon>
        <taxon>Agaricomycotina</taxon>
        <taxon>Agaricomycetes</taxon>
        <taxon>Agaricomycetidae</taxon>
        <taxon>Agaricales</taxon>
        <taxon>Marasmiineae</taxon>
        <taxon>Mycenaceae</taxon>
        <taxon>Mycena</taxon>
    </lineage>
</organism>
<gene>
    <name evidence="2" type="ORF">B0H17DRAFT_1130680</name>
</gene>
<sequence length="131" mass="14295">MEVSTATVEGTKIWLMCADTIGGQENRTRRHASQGIDGRLRKGGYRDNLRRANIESTTSQSQVGDSRQLASTGTAGTGTRGIRAGASGGPIEGSMGRSMYDRSAMARERPREREMEEEEEAERRRGTRGAC</sequence>
<evidence type="ECO:0000313" key="2">
    <source>
        <dbReference type="EMBL" id="KAJ7697042.1"/>
    </source>
</evidence>
<evidence type="ECO:0000313" key="3">
    <source>
        <dbReference type="Proteomes" id="UP001221757"/>
    </source>
</evidence>
<evidence type="ECO:0000256" key="1">
    <source>
        <dbReference type="SAM" id="MobiDB-lite"/>
    </source>
</evidence>
<dbReference type="EMBL" id="JARKIE010000032">
    <property type="protein sequence ID" value="KAJ7697042.1"/>
    <property type="molecule type" value="Genomic_DNA"/>
</dbReference>
<feature type="region of interest" description="Disordered" evidence="1">
    <location>
        <begin position="24"/>
        <end position="131"/>
    </location>
</feature>
<reference evidence="2" key="1">
    <citation type="submission" date="2023-03" db="EMBL/GenBank/DDBJ databases">
        <title>Massive genome expansion in bonnet fungi (Mycena s.s.) driven by repeated elements and novel gene families across ecological guilds.</title>
        <authorList>
            <consortium name="Lawrence Berkeley National Laboratory"/>
            <person name="Harder C.B."/>
            <person name="Miyauchi S."/>
            <person name="Viragh M."/>
            <person name="Kuo A."/>
            <person name="Thoen E."/>
            <person name="Andreopoulos B."/>
            <person name="Lu D."/>
            <person name="Skrede I."/>
            <person name="Drula E."/>
            <person name="Henrissat B."/>
            <person name="Morin E."/>
            <person name="Kohler A."/>
            <person name="Barry K."/>
            <person name="LaButti K."/>
            <person name="Morin E."/>
            <person name="Salamov A."/>
            <person name="Lipzen A."/>
            <person name="Mereny Z."/>
            <person name="Hegedus B."/>
            <person name="Baldrian P."/>
            <person name="Stursova M."/>
            <person name="Weitz H."/>
            <person name="Taylor A."/>
            <person name="Grigoriev I.V."/>
            <person name="Nagy L.G."/>
            <person name="Martin F."/>
            <person name="Kauserud H."/>
        </authorList>
    </citation>
    <scope>NUCLEOTIDE SEQUENCE</scope>
    <source>
        <strain evidence="2">CBHHK067</strain>
    </source>
</reference>
<feature type="compositionally biased region" description="Basic and acidic residues" evidence="1">
    <location>
        <begin position="38"/>
        <end position="53"/>
    </location>
</feature>
<accession>A0AAD7DR43</accession>
<dbReference type="Proteomes" id="UP001221757">
    <property type="component" value="Unassembled WGS sequence"/>
</dbReference>
<keyword evidence="3" id="KW-1185">Reference proteome</keyword>
<feature type="compositionally biased region" description="Basic and acidic residues" evidence="1">
    <location>
        <begin position="104"/>
        <end position="114"/>
    </location>
</feature>
<feature type="compositionally biased region" description="Polar residues" evidence="1">
    <location>
        <begin position="54"/>
        <end position="69"/>
    </location>
</feature>
<name>A0AAD7DR43_MYCRO</name>
<dbReference type="AlphaFoldDB" id="A0AAD7DR43"/>
<protein>
    <submittedName>
        <fullName evidence="2">Uncharacterized protein</fullName>
    </submittedName>
</protein>